<dbReference type="EMBL" id="JAJJMB010007708">
    <property type="protein sequence ID" value="KAI3928138.1"/>
    <property type="molecule type" value="Genomic_DNA"/>
</dbReference>
<evidence type="ECO:0000313" key="2">
    <source>
        <dbReference type="Proteomes" id="UP001202328"/>
    </source>
</evidence>
<organism evidence="1 2">
    <name type="scientific">Papaver atlanticum</name>
    <dbReference type="NCBI Taxonomy" id="357466"/>
    <lineage>
        <taxon>Eukaryota</taxon>
        <taxon>Viridiplantae</taxon>
        <taxon>Streptophyta</taxon>
        <taxon>Embryophyta</taxon>
        <taxon>Tracheophyta</taxon>
        <taxon>Spermatophyta</taxon>
        <taxon>Magnoliopsida</taxon>
        <taxon>Ranunculales</taxon>
        <taxon>Papaveraceae</taxon>
        <taxon>Papaveroideae</taxon>
        <taxon>Papaver</taxon>
    </lineage>
</organism>
<name>A0AAD4SX54_9MAGN</name>
<gene>
    <name evidence="1" type="ORF">MKW98_023739</name>
</gene>
<evidence type="ECO:0000313" key="1">
    <source>
        <dbReference type="EMBL" id="KAI3928138.1"/>
    </source>
</evidence>
<protein>
    <submittedName>
        <fullName evidence="1">Uncharacterized protein</fullName>
    </submittedName>
</protein>
<keyword evidence="2" id="KW-1185">Reference proteome</keyword>
<proteinExistence type="predicted"/>
<sequence length="50" mass="5659">LQHQHNHLQSDKSEGKCLVGGGEVSFLHFCKKRISHHNCLIGKLLINYCS</sequence>
<accession>A0AAD4SX54</accession>
<comment type="caution">
    <text evidence="1">The sequence shown here is derived from an EMBL/GenBank/DDBJ whole genome shotgun (WGS) entry which is preliminary data.</text>
</comment>
<reference evidence="1" key="1">
    <citation type="submission" date="2022-04" db="EMBL/GenBank/DDBJ databases">
        <title>A functionally conserved STORR gene fusion in Papaver species that diverged 16.8 million years ago.</title>
        <authorList>
            <person name="Catania T."/>
        </authorList>
    </citation>
    <scope>NUCLEOTIDE SEQUENCE</scope>
    <source>
        <strain evidence="1">S-188037</strain>
    </source>
</reference>
<feature type="non-terminal residue" evidence="1">
    <location>
        <position position="1"/>
    </location>
</feature>
<dbReference type="AlphaFoldDB" id="A0AAD4SX54"/>
<dbReference type="Proteomes" id="UP001202328">
    <property type="component" value="Unassembled WGS sequence"/>
</dbReference>
<feature type="non-terminal residue" evidence="1">
    <location>
        <position position="50"/>
    </location>
</feature>